<protein>
    <recommendedName>
        <fullName evidence="4">Nudix hydrolase domain-containing protein</fullName>
    </recommendedName>
</protein>
<accession>A0A5N5L691</accession>
<evidence type="ECO:0000256" key="3">
    <source>
        <dbReference type="ARBA" id="ARBA00022801"/>
    </source>
</evidence>
<dbReference type="Proteomes" id="UP000326939">
    <property type="component" value="Chromosome 10"/>
</dbReference>
<dbReference type="Pfam" id="PF18290">
    <property type="entry name" value="Nudix_hydro"/>
    <property type="match status" value="1"/>
</dbReference>
<evidence type="ECO:0000313" key="5">
    <source>
        <dbReference type="EMBL" id="KAB5538150.1"/>
    </source>
</evidence>
<evidence type="ECO:0000259" key="4">
    <source>
        <dbReference type="PROSITE" id="PS51462"/>
    </source>
</evidence>
<comment type="similarity">
    <text evidence="1">Belongs to the Nudix hydrolase family.</text>
</comment>
<reference evidence="6" key="1">
    <citation type="journal article" date="2019" name="Gigascience">
        <title>De novo genome assembly of the endangered Acer yangbiense, a plant species with extremely small populations endemic to Yunnan Province, China.</title>
        <authorList>
            <person name="Yang J."/>
            <person name="Wariss H.M."/>
            <person name="Tao L."/>
            <person name="Zhang R."/>
            <person name="Yun Q."/>
            <person name="Hollingsworth P."/>
            <person name="Dao Z."/>
            <person name="Luo G."/>
            <person name="Guo H."/>
            <person name="Ma Y."/>
            <person name="Sun W."/>
        </authorList>
    </citation>
    <scope>NUCLEOTIDE SEQUENCE [LARGE SCALE GENOMIC DNA]</scope>
    <source>
        <strain evidence="6">cv. br00</strain>
    </source>
</reference>
<evidence type="ECO:0000256" key="1">
    <source>
        <dbReference type="ARBA" id="ARBA00005582"/>
    </source>
</evidence>
<dbReference type="SUPFAM" id="SSF55811">
    <property type="entry name" value="Nudix"/>
    <property type="match status" value="1"/>
</dbReference>
<dbReference type="PRINTS" id="PR01356">
    <property type="entry name" value="GFGPROTEIN"/>
</dbReference>
<gene>
    <name evidence="5" type="ORF">DKX38_015683</name>
</gene>
<dbReference type="InterPro" id="IPR015797">
    <property type="entry name" value="NUDIX_hydrolase-like_dom_sf"/>
</dbReference>
<dbReference type="Gene3D" id="3.90.79.10">
    <property type="entry name" value="Nucleoside Triphosphate Pyrophosphohydrolase"/>
    <property type="match status" value="1"/>
</dbReference>
<dbReference type="GO" id="GO:0046872">
    <property type="term" value="F:metal ion binding"/>
    <property type="evidence" value="ECO:0007669"/>
    <property type="project" value="UniProtKB-KW"/>
</dbReference>
<keyword evidence="2" id="KW-0479">Metal-binding</keyword>
<keyword evidence="3" id="KW-0378">Hydrolase</keyword>
<dbReference type="PANTHER" id="PTHR13994:SF26">
    <property type="entry name" value="NUDIX HYDROLASE 5-RELATED"/>
    <property type="match status" value="1"/>
</dbReference>
<organism evidence="5 6">
    <name type="scientific">Salix brachista</name>
    <dbReference type="NCBI Taxonomy" id="2182728"/>
    <lineage>
        <taxon>Eukaryota</taxon>
        <taxon>Viridiplantae</taxon>
        <taxon>Streptophyta</taxon>
        <taxon>Embryophyta</taxon>
        <taxon>Tracheophyta</taxon>
        <taxon>Spermatophyta</taxon>
        <taxon>Magnoliopsida</taxon>
        <taxon>eudicotyledons</taxon>
        <taxon>Gunneridae</taxon>
        <taxon>Pentapetalae</taxon>
        <taxon>rosids</taxon>
        <taxon>fabids</taxon>
        <taxon>Malpighiales</taxon>
        <taxon>Salicaceae</taxon>
        <taxon>Saliceae</taxon>
        <taxon>Salix</taxon>
    </lineage>
</organism>
<dbReference type="AlphaFoldDB" id="A0A5N5L691"/>
<dbReference type="InterPro" id="IPR003293">
    <property type="entry name" value="Nudix_hydrolase6-like"/>
</dbReference>
<dbReference type="PROSITE" id="PS51462">
    <property type="entry name" value="NUDIX"/>
    <property type="match status" value="1"/>
</dbReference>
<feature type="domain" description="Nudix hydrolase" evidence="4">
    <location>
        <begin position="194"/>
        <end position="324"/>
    </location>
</feature>
<name>A0A5N5L691_9ROSI</name>
<sequence>MSSNLHLLCNIWLNISDKQMIRIRHRKLVFLLPGKNSPSSVSLLPNRTRLCTALLSSSSCHGFWKGSSHFKASLSTRKISASTSSLSFKEQIEAESRVEHVGLLNAVEDKYEGIVIEMKEPMDSTEFIPLLRASIVKWRQQGKKGVWIKLPIGLVGLVEPIVQEGFRYHHAEPDYLMLVYWIPDTPDTLPENASHRVGIGAFVLNKNGEVLVVKERSGGFKGTGVWKLPTGVVGEGEDIPSASIREVKEETGIDAEFMEVLAFRQSHQSFFRKSDLLFICMLRPRSFDIQKQDLELEAAQWMPIEDYVNQPYNKKHQLFKYVAEICKTKAKMDYVGLSAVPVASASDKAAYLYFNNTYFHQDSAKKSHGLLQPVKLFSSSCQPSLVAK</sequence>
<dbReference type="FunFam" id="3.40.630.30:FF:000016">
    <property type="entry name" value="nudix hydrolase 2"/>
    <property type="match status" value="1"/>
</dbReference>
<dbReference type="CDD" id="cd04670">
    <property type="entry name" value="NUDIX_ASFGF2_Nudt6"/>
    <property type="match status" value="1"/>
</dbReference>
<dbReference type="Pfam" id="PF00293">
    <property type="entry name" value="NUDIX"/>
    <property type="match status" value="1"/>
</dbReference>
<proteinExistence type="inferred from homology"/>
<dbReference type="PANTHER" id="PTHR13994">
    <property type="entry name" value="NUDIX HYDROLASE RELATED"/>
    <property type="match status" value="1"/>
</dbReference>
<dbReference type="InterPro" id="IPR000086">
    <property type="entry name" value="NUDIX_hydrolase_dom"/>
</dbReference>
<evidence type="ECO:0000313" key="6">
    <source>
        <dbReference type="Proteomes" id="UP000326939"/>
    </source>
</evidence>
<dbReference type="Gene3D" id="3.40.630.30">
    <property type="match status" value="1"/>
</dbReference>
<comment type="caution">
    <text evidence="5">The sequence shown here is derived from an EMBL/GenBank/DDBJ whole genome shotgun (WGS) entry which is preliminary data.</text>
</comment>
<dbReference type="EMBL" id="VDCV01000010">
    <property type="protein sequence ID" value="KAB5538150.1"/>
    <property type="molecule type" value="Genomic_DNA"/>
</dbReference>
<dbReference type="GO" id="GO:0035529">
    <property type="term" value="F:NADH pyrophosphatase activity"/>
    <property type="evidence" value="ECO:0007669"/>
    <property type="project" value="TreeGrafter"/>
</dbReference>
<dbReference type="GO" id="GO:0051287">
    <property type="term" value="F:NAD binding"/>
    <property type="evidence" value="ECO:0007669"/>
    <property type="project" value="TreeGrafter"/>
</dbReference>
<keyword evidence="6" id="KW-1185">Reference proteome</keyword>
<evidence type="ECO:0000256" key="2">
    <source>
        <dbReference type="ARBA" id="ARBA00022723"/>
    </source>
</evidence>
<dbReference type="GO" id="GO:0047631">
    <property type="term" value="F:ADP-ribose diphosphatase activity"/>
    <property type="evidence" value="ECO:0007669"/>
    <property type="project" value="TreeGrafter"/>
</dbReference>
<dbReference type="InterPro" id="IPR040618">
    <property type="entry name" value="Pre-Nudix"/>
</dbReference>
<dbReference type="FunFam" id="3.90.79.10:FF:000015">
    <property type="entry name" value="Nudix hydrolase 8"/>
    <property type="match status" value="1"/>
</dbReference>